<protein>
    <submittedName>
        <fullName evidence="5">Glycoside hydrolase family 37</fullName>
    </submittedName>
</protein>
<dbReference type="OrthoDB" id="9781878at2"/>
<dbReference type="InterPro" id="IPR012341">
    <property type="entry name" value="6hp_glycosidase-like_sf"/>
</dbReference>
<dbReference type="EMBL" id="LGAP01000012">
    <property type="protein sequence ID" value="KOF17207.1"/>
    <property type="molecule type" value="Genomic_DNA"/>
</dbReference>
<dbReference type="SUPFAM" id="SSF48208">
    <property type="entry name" value="Six-hairpin glycosidases"/>
    <property type="match status" value="1"/>
</dbReference>
<keyword evidence="3" id="KW-0326">Glycosidase</keyword>
<proteinExistence type="inferred from homology"/>
<dbReference type="GO" id="GO:0004573">
    <property type="term" value="F:Glc3Man9GlcNAc2 oligosaccharide glucosidase activity"/>
    <property type="evidence" value="ECO:0007669"/>
    <property type="project" value="InterPro"/>
</dbReference>
<evidence type="ECO:0000313" key="5">
    <source>
        <dbReference type="EMBL" id="KOF17207.1"/>
    </source>
</evidence>
<organism evidence="5 6">
    <name type="scientific">Ensifer adhaerens</name>
    <name type="common">Sinorhizobium morelense</name>
    <dbReference type="NCBI Taxonomy" id="106592"/>
    <lineage>
        <taxon>Bacteria</taxon>
        <taxon>Pseudomonadati</taxon>
        <taxon>Pseudomonadota</taxon>
        <taxon>Alphaproteobacteria</taxon>
        <taxon>Hyphomicrobiales</taxon>
        <taxon>Rhizobiaceae</taxon>
        <taxon>Sinorhizobium/Ensifer group</taxon>
        <taxon>Ensifer</taxon>
    </lineage>
</organism>
<evidence type="ECO:0000256" key="1">
    <source>
        <dbReference type="ARBA" id="ARBA00010833"/>
    </source>
</evidence>
<gene>
    <name evidence="5" type="ORF">AC244_18575</name>
</gene>
<dbReference type="GO" id="GO:0006487">
    <property type="term" value="P:protein N-linked glycosylation"/>
    <property type="evidence" value="ECO:0007669"/>
    <property type="project" value="TreeGrafter"/>
</dbReference>
<accession>A0A0L8BR80</accession>
<dbReference type="PANTHER" id="PTHR10412:SF11">
    <property type="entry name" value="MANNOSYL-OLIGOSACCHARIDE GLUCOSIDASE"/>
    <property type="match status" value="1"/>
</dbReference>
<evidence type="ECO:0000313" key="6">
    <source>
        <dbReference type="Proteomes" id="UP000037425"/>
    </source>
</evidence>
<comment type="similarity">
    <text evidence="1">Belongs to the glycosyl hydrolase 63 family.</text>
</comment>
<dbReference type="InterPro" id="IPR054491">
    <property type="entry name" value="MGH1-like_GH"/>
</dbReference>
<dbReference type="GO" id="GO:0009311">
    <property type="term" value="P:oligosaccharide metabolic process"/>
    <property type="evidence" value="ECO:0007669"/>
    <property type="project" value="InterPro"/>
</dbReference>
<keyword evidence="2 5" id="KW-0378">Hydrolase</keyword>
<dbReference type="Pfam" id="PF22422">
    <property type="entry name" value="MGH1-like_GH"/>
    <property type="match status" value="1"/>
</dbReference>
<evidence type="ECO:0000256" key="3">
    <source>
        <dbReference type="ARBA" id="ARBA00023295"/>
    </source>
</evidence>
<dbReference type="Proteomes" id="UP000037425">
    <property type="component" value="Unassembled WGS sequence"/>
</dbReference>
<sequence length="568" mass="62537">MLFDIDHIPFSRRGRFLTLSMMKVPGGDGARAALYLRFVAGGDERPSLGRLCRVEFLDASGKPAEATFDLAPERLIAHLDTGSLTFVIGEGERLHVNGENAGVRFHLEGSRYDYVYRTPTGDDCLVAAVENVKFIPRAVSGALEVSGAWQRDHSADVSFAFTGTGVFEGNVDFFRTLPPTTPLESFAEALSGVAAEFEQWHGNVPRGAHGQDEAHRLASYLLWANGVPTGGQLTRPAIYMSKNHMINIWSWDNAFSALGVAAIDAELAFDQFAAIFDHQDASGLLPDYINDRDVLFAFTKPPVHGWAVSLIAARHPDFLTVERKTYLRDAIARQVDYWLTYARTDATSLPSYFHGNDSGWDNATFFAEGGPVISPDLPVFLILACETLATLLESDPERAAEWNAKADALLALLFKRLWTGETFGARLAGEPDRVLPGENLIQFMPLLLGTRLPSEMREKLVARLASGGFITAWGPATESPKSSFYEDDGYWRGPIWAPTTLLLWDGLRRQGEIELTREIAEKFCSLASKSGMAENFDARSGRGLRDRAFAWTSAVYLLLAASLSDDNP</sequence>
<dbReference type="InterPro" id="IPR008928">
    <property type="entry name" value="6-hairpin_glycosidase_sf"/>
</dbReference>
<dbReference type="RefSeq" id="WP_053250290.1">
    <property type="nucleotide sequence ID" value="NZ_LGAP01000012.1"/>
</dbReference>
<dbReference type="PANTHER" id="PTHR10412">
    <property type="entry name" value="MANNOSYL-OLIGOSACCHARIDE GLUCOSIDASE"/>
    <property type="match status" value="1"/>
</dbReference>
<reference evidence="6" key="1">
    <citation type="submission" date="2015-07" db="EMBL/GenBank/DDBJ databases">
        <title>Whole genome sequence of an Ensifer adhaerens strain isolated from a cave pool in the Wind Cave National Park.</title>
        <authorList>
            <person name="Eng W.W.H."/>
            <person name="Gan H.M."/>
            <person name="Barton H.A."/>
            <person name="Savka M.A."/>
        </authorList>
    </citation>
    <scope>NUCLEOTIDE SEQUENCE [LARGE SCALE GENOMIC DNA]</scope>
    <source>
        <strain evidence="6">SD006</strain>
    </source>
</reference>
<name>A0A0L8BR80_ENSAD</name>
<dbReference type="AlphaFoldDB" id="A0A0L8BR80"/>
<comment type="caution">
    <text evidence="5">The sequence shown here is derived from an EMBL/GenBank/DDBJ whole genome shotgun (WGS) entry which is preliminary data.</text>
</comment>
<evidence type="ECO:0000256" key="2">
    <source>
        <dbReference type="ARBA" id="ARBA00022801"/>
    </source>
</evidence>
<feature type="domain" description="Mannosylglycerate hydrolase MGH1-like glycoside hydrolase" evidence="4">
    <location>
        <begin position="247"/>
        <end position="552"/>
    </location>
</feature>
<dbReference type="InterPro" id="IPR004888">
    <property type="entry name" value="Glycoside_hydrolase_63"/>
</dbReference>
<dbReference type="PATRIC" id="fig|106592.7.peg.1513"/>
<dbReference type="Gene3D" id="1.50.10.10">
    <property type="match status" value="1"/>
</dbReference>
<evidence type="ECO:0000259" key="4">
    <source>
        <dbReference type="Pfam" id="PF22422"/>
    </source>
</evidence>